<organism evidence="2 3">
    <name type="scientific">Frigoriglobus tundricola</name>
    <dbReference type="NCBI Taxonomy" id="2774151"/>
    <lineage>
        <taxon>Bacteria</taxon>
        <taxon>Pseudomonadati</taxon>
        <taxon>Planctomycetota</taxon>
        <taxon>Planctomycetia</taxon>
        <taxon>Gemmatales</taxon>
        <taxon>Gemmataceae</taxon>
        <taxon>Frigoriglobus</taxon>
    </lineage>
</organism>
<dbReference type="Proteomes" id="UP000503447">
    <property type="component" value="Chromosome"/>
</dbReference>
<sequence>MKDVGTGGTELGRRGQLPDGTDCGAGSADAGARARKTGAGGGGRGGIRAGRWAGFRAVG</sequence>
<accession>A0A6M5YM85</accession>
<dbReference type="KEGG" id="ftj:FTUN_1966"/>
<feature type="compositionally biased region" description="Low complexity" evidence="1">
    <location>
        <begin position="49"/>
        <end position="59"/>
    </location>
</feature>
<name>A0A6M5YM85_9BACT</name>
<feature type="compositionally biased region" description="Low complexity" evidence="1">
    <location>
        <begin position="19"/>
        <end position="31"/>
    </location>
</feature>
<evidence type="ECO:0000256" key="1">
    <source>
        <dbReference type="SAM" id="MobiDB-lite"/>
    </source>
</evidence>
<reference evidence="3" key="1">
    <citation type="submission" date="2020-05" db="EMBL/GenBank/DDBJ databases">
        <title>Frigoriglobus tundricola gen. nov., sp. nov., a psychrotolerant cellulolytic planctomycete of the family Gemmataceae with two divergent copies of 16S rRNA gene.</title>
        <authorList>
            <person name="Kulichevskaya I.S."/>
            <person name="Ivanova A.A."/>
            <person name="Naumoff D.G."/>
            <person name="Beletsky A.V."/>
            <person name="Rijpstra W.I.C."/>
            <person name="Sinninghe Damste J.S."/>
            <person name="Mardanov A.V."/>
            <person name="Ravin N.V."/>
            <person name="Dedysh S.N."/>
        </authorList>
    </citation>
    <scope>NUCLEOTIDE SEQUENCE [LARGE SCALE GENOMIC DNA]</scope>
    <source>
        <strain evidence="3">PL17</strain>
    </source>
</reference>
<feature type="region of interest" description="Disordered" evidence="1">
    <location>
        <begin position="1"/>
        <end position="59"/>
    </location>
</feature>
<gene>
    <name evidence="2" type="ORF">FTUN_1966</name>
</gene>
<dbReference type="AlphaFoldDB" id="A0A6M5YM85"/>
<protein>
    <submittedName>
        <fullName evidence="2">Uncharacterized protein</fullName>
    </submittedName>
</protein>
<evidence type="ECO:0000313" key="2">
    <source>
        <dbReference type="EMBL" id="QJW94446.1"/>
    </source>
</evidence>
<evidence type="ECO:0000313" key="3">
    <source>
        <dbReference type="Proteomes" id="UP000503447"/>
    </source>
</evidence>
<keyword evidence="3" id="KW-1185">Reference proteome</keyword>
<feature type="compositionally biased region" description="Gly residues" evidence="1">
    <location>
        <begin position="38"/>
        <end position="48"/>
    </location>
</feature>
<dbReference type="EMBL" id="CP053452">
    <property type="protein sequence ID" value="QJW94446.1"/>
    <property type="molecule type" value="Genomic_DNA"/>
</dbReference>
<feature type="compositionally biased region" description="Gly residues" evidence="1">
    <location>
        <begin position="1"/>
        <end position="10"/>
    </location>
</feature>
<proteinExistence type="predicted"/>